<dbReference type="AlphaFoldDB" id="A0A814Z0W4"/>
<evidence type="ECO:0000256" key="5">
    <source>
        <dbReference type="ARBA" id="ARBA00023002"/>
    </source>
</evidence>
<keyword evidence="6" id="KW-0408">Iron</keyword>
<evidence type="ECO:0000256" key="2">
    <source>
        <dbReference type="ARBA" id="ARBA00010617"/>
    </source>
</evidence>
<evidence type="ECO:0000256" key="3">
    <source>
        <dbReference type="ARBA" id="ARBA00022617"/>
    </source>
</evidence>
<evidence type="ECO:0000256" key="1">
    <source>
        <dbReference type="ARBA" id="ARBA00001971"/>
    </source>
</evidence>
<evidence type="ECO:0008006" key="11">
    <source>
        <dbReference type="Google" id="ProtNLM"/>
    </source>
</evidence>
<name>A0A814Z0W4_9BILA</name>
<evidence type="ECO:0000256" key="4">
    <source>
        <dbReference type="ARBA" id="ARBA00022723"/>
    </source>
</evidence>
<comment type="cofactor">
    <cofactor evidence="1">
        <name>heme</name>
        <dbReference type="ChEBI" id="CHEBI:30413"/>
    </cofactor>
</comment>
<accession>A0A814Z0W4</accession>
<gene>
    <name evidence="9" type="ORF">CJN711_LOCUS13732</name>
</gene>
<dbReference type="PANTHER" id="PTHR24292:SF54">
    <property type="entry name" value="CYP9F3-RELATED"/>
    <property type="match status" value="1"/>
</dbReference>
<dbReference type="Gene3D" id="1.10.630.10">
    <property type="entry name" value="Cytochrome P450"/>
    <property type="match status" value="1"/>
</dbReference>
<comment type="caution">
    <text evidence="9">The sequence shown here is derived from an EMBL/GenBank/DDBJ whole genome shotgun (WGS) entry which is preliminary data.</text>
</comment>
<dbReference type="InterPro" id="IPR036396">
    <property type="entry name" value="Cyt_P450_sf"/>
</dbReference>
<keyword evidence="8" id="KW-0732">Signal</keyword>
<dbReference type="SUPFAM" id="SSF48264">
    <property type="entry name" value="Cytochrome P450"/>
    <property type="match status" value="1"/>
</dbReference>
<dbReference type="InterPro" id="IPR001128">
    <property type="entry name" value="Cyt_P450"/>
</dbReference>
<protein>
    <recommendedName>
        <fullName evidence="11">Cytochrome P450</fullName>
    </recommendedName>
</protein>
<dbReference type="GO" id="GO:0005506">
    <property type="term" value="F:iron ion binding"/>
    <property type="evidence" value="ECO:0007669"/>
    <property type="project" value="InterPro"/>
</dbReference>
<organism evidence="9 10">
    <name type="scientific">Rotaria magnacalcarata</name>
    <dbReference type="NCBI Taxonomy" id="392030"/>
    <lineage>
        <taxon>Eukaryota</taxon>
        <taxon>Metazoa</taxon>
        <taxon>Spiralia</taxon>
        <taxon>Gnathifera</taxon>
        <taxon>Rotifera</taxon>
        <taxon>Eurotatoria</taxon>
        <taxon>Bdelloidea</taxon>
        <taxon>Philodinida</taxon>
        <taxon>Philodinidae</taxon>
        <taxon>Rotaria</taxon>
    </lineage>
</organism>
<proteinExistence type="inferred from homology"/>
<dbReference type="GO" id="GO:0004497">
    <property type="term" value="F:monooxygenase activity"/>
    <property type="evidence" value="ECO:0007669"/>
    <property type="project" value="UniProtKB-KW"/>
</dbReference>
<sequence>MSCIWIVLSTKFCAFFPITSGTVRTLTVDDRLPKSNFQLSKGDSVLIPFYNLVHNTQHWSIDPESFAPERVLDGDKNYHPYALFPFGSGHRQCIVQALARFELKVIIARMLQQVTFGDGGPKVNSGGTLTGLTMQPKHVGVTIGFS</sequence>
<dbReference type="GO" id="GO:0016705">
    <property type="term" value="F:oxidoreductase activity, acting on paired donors, with incorporation or reduction of molecular oxygen"/>
    <property type="evidence" value="ECO:0007669"/>
    <property type="project" value="InterPro"/>
</dbReference>
<dbReference type="GO" id="GO:0020037">
    <property type="term" value="F:heme binding"/>
    <property type="evidence" value="ECO:0007669"/>
    <property type="project" value="InterPro"/>
</dbReference>
<feature type="chain" id="PRO_5032320308" description="Cytochrome P450" evidence="8">
    <location>
        <begin position="22"/>
        <end position="146"/>
    </location>
</feature>
<dbReference type="Pfam" id="PF00067">
    <property type="entry name" value="p450"/>
    <property type="match status" value="1"/>
</dbReference>
<reference evidence="9" key="1">
    <citation type="submission" date="2021-02" db="EMBL/GenBank/DDBJ databases">
        <authorList>
            <person name="Nowell W R."/>
        </authorList>
    </citation>
    <scope>NUCLEOTIDE SEQUENCE</scope>
</reference>
<evidence type="ECO:0000256" key="8">
    <source>
        <dbReference type="SAM" id="SignalP"/>
    </source>
</evidence>
<comment type="similarity">
    <text evidence="2">Belongs to the cytochrome P450 family.</text>
</comment>
<keyword evidence="4" id="KW-0479">Metal-binding</keyword>
<keyword evidence="3" id="KW-0349">Heme</keyword>
<keyword evidence="7" id="KW-0503">Monooxygenase</keyword>
<dbReference type="PANTHER" id="PTHR24292">
    <property type="entry name" value="CYTOCHROME P450"/>
    <property type="match status" value="1"/>
</dbReference>
<dbReference type="InterPro" id="IPR050476">
    <property type="entry name" value="Insect_CytP450_Detox"/>
</dbReference>
<evidence type="ECO:0000313" key="9">
    <source>
        <dbReference type="EMBL" id="CAF1235769.1"/>
    </source>
</evidence>
<keyword evidence="5" id="KW-0560">Oxidoreductase</keyword>
<evidence type="ECO:0000313" key="10">
    <source>
        <dbReference type="Proteomes" id="UP000663855"/>
    </source>
</evidence>
<dbReference type="EMBL" id="CAJNOV010006093">
    <property type="protein sequence ID" value="CAF1235769.1"/>
    <property type="molecule type" value="Genomic_DNA"/>
</dbReference>
<evidence type="ECO:0000256" key="6">
    <source>
        <dbReference type="ARBA" id="ARBA00023004"/>
    </source>
</evidence>
<feature type="signal peptide" evidence="8">
    <location>
        <begin position="1"/>
        <end position="21"/>
    </location>
</feature>
<dbReference type="Proteomes" id="UP000663855">
    <property type="component" value="Unassembled WGS sequence"/>
</dbReference>
<evidence type="ECO:0000256" key="7">
    <source>
        <dbReference type="ARBA" id="ARBA00023033"/>
    </source>
</evidence>